<gene>
    <name evidence="2" type="ORF">DN745_07940</name>
</gene>
<feature type="compositionally biased region" description="Pro residues" evidence="1">
    <location>
        <begin position="143"/>
        <end position="152"/>
    </location>
</feature>
<organism evidence="2 3">
    <name type="scientific">Bradymonas sediminis</name>
    <dbReference type="NCBI Taxonomy" id="1548548"/>
    <lineage>
        <taxon>Bacteria</taxon>
        <taxon>Deltaproteobacteria</taxon>
        <taxon>Bradymonadales</taxon>
        <taxon>Bradymonadaceae</taxon>
        <taxon>Bradymonas</taxon>
    </lineage>
</organism>
<dbReference type="EMBL" id="CP030032">
    <property type="protein sequence ID" value="AWV89274.1"/>
    <property type="molecule type" value="Genomic_DNA"/>
</dbReference>
<reference evidence="2 3" key="1">
    <citation type="submission" date="2018-06" db="EMBL/GenBank/DDBJ databases">
        <title>Lujinxingia sediminis gen. nov. sp. nov., a new facultative anaerobic member of the class Deltaproteobacteria, and proposal of Lujinxingaceae fam. nov.</title>
        <authorList>
            <person name="Guo L.-Y."/>
            <person name="Li C.-M."/>
            <person name="Wang S."/>
            <person name="Du Z.-J."/>
        </authorList>
    </citation>
    <scope>NUCLEOTIDE SEQUENCE [LARGE SCALE GENOMIC DNA]</scope>
    <source>
        <strain evidence="2 3">FA350</strain>
    </source>
</reference>
<dbReference type="Gene3D" id="1.10.287.110">
    <property type="entry name" value="DnaJ domain"/>
    <property type="match status" value="1"/>
</dbReference>
<dbReference type="OrthoDB" id="5526338at2"/>
<dbReference type="InterPro" id="IPR001623">
    <property type="entry name" value="DnaJ_domain"/>
</dbReference>
<feature type="region of interest" description="Disordered" evidence="1">
    <location>
        <begin position="121"/>
        <end position="160"/>
    </location>
</feature>
<dbReference type="KEGG" id="bsed:DN745_07940"/>
<feature type="region of interest" description="Disordered" evidence="1">
    <location>
        <begin position="174"/>
        <end position="214"/>
    </location>
</feature>
<dbReference type="RefSeq" id="WP_111333640.1">
    <property type="nucleotide sequence ID" value="NZ_CP030032.1"/>
</dbReference>
<accession>A0A2Z4FKP6</accession>
<keyword evidence="3" id="KW-1185">Reference proteome</keyword>
<dbReference type="SUPFAM" id="SSF46565">
    <property type="entry name" value="Chaperone J-domain"/>
    <property type="match status" value="1"/>
</dbReference>
<protein>
    <submittedName>
        <fullName evidence="2">Uncharacterized protein</fullName>
    </submittedName>
</protein>
<feature type="compositionally biased region" description="Polar residues" evidence="1">
    <location>
        <begin position="198"/>
        <end position="214"/>
    </location>
</feature>
<dbReference type="CDD" id="cd06257">
    <property type="entry name" value="DnaJ"/>
    <property type="match status" value="1"/>
</dbReference>
<sequence>MIQVLLIGRDAAAWGGALGARGGAGFEFNSVALPAAGLRQIEASPPDALIIVESGSARRAATLVRAIRERPLGQLIPILVVGPSPDEEARREVDAWVGHEQGDAPLWGALQQSLGLDMGPAPHGFADQRTPITPIVPQRQPRYPSPPQPPPNYGASNAPPAYYIEPIDVAPRALAPPPEREQAPWDRTPANEPPPQAPWNQPQTVDHGSIFPSSPSRIHDLGGMQSGVDGRAIQQKLQAVRHKDYYAILEIRQGSETEVVREAYQRLYQQYDPDEVEFRVAHRFEAELAEIRDALEDAWAVLGDPGLREAYLSQALRG</sequence>
<name>A0A2Z4FKP6_9DELT</name>
<evidence type="ECO:0000313" key="3">
    <source>
        <dbReference type="Proteomes" id="UP000249799"/>
    </source>
</evidence>
<dbReference type="Pfam" id="PF00226">
    <property type="entry name" value="DnaJ"/>
    <property type="match status" value="1"/>
</dbReference>
<evidence type="ECO:0000256" key="1">
    <source>
        <dbReference type="SAM" id="MobiDB-lite"/>
    </source>
</evidence>
<evidence type="ECO:0000313" key="2">
    <source>
        <dbReference type="EMBL" id="AWV89274.1"/>
    </source>
</evidence>
<proteinExistence type="predicted"/>
<dbReference type="PROSITE" id="PS50076">
    <property type="entry name" value="DNAJ_2"/>
    <property type="match status" value="1"/>
</dbReference>
<dbReference type="InterPro" id="IPR036869">
    <property type="entry name" value="J_dom_sf"/>
</dbReference>
<dbReference type="Proteomes" id="UP000249799">
    <property type="component" value="Chromosome"/>
</dbReference>
<dbReference type="AlphaFoldDB" id="A0A2Z4FKP6"/>